<dbReference type="AlphaFoldDB" id="A0A919ELW6"/>
<dbReference type="InterPro" id="IPR000866">
    <property type="entry name" value="AhpC/TSA"/>
</dbReference>
<evidence type="ECO:0000259" key="1">
    <source>
        <dbReference type="PROSITE" id="PS51352"/>
    </source>
</evidence>
<feature type="domain" description="Thioredoxin" evidence="1">
    <location>
        <begin position="39"/>
        <end position="159"/>
    </location>
</feature>
<dbReference type="Gene3D" id="3.40.30.10">
    <property type="entry name" value="Glutaredoxin"/>
    <property type="match status" value="1"/>
</dbReference>
<dbReference type="SUPFAM" id="SSF52833">
    <property type="entry name" value="Thioredoxin-like"/>
    <property type="match status" value="1"/>
</dbReference>
<dbReference type="RefSeq" id="WP_189771775.1">
    <property type="nucleotide sequence ID" value="NZ_BNCK01000006.1"/>
</dbReference>
<reference evidence="2" key="2">
    <citation type="submission" date="2020-09" db="EMBL/GenBank/DDBJ databases">
        <authorList>
            <person name="Sun Q."/>
            <person name="Kim S."/>
        </authorList>
    </citation>
    <scope>NUCLEOTIDE SEQUENCE</scope>
    <source>
        <strain evidence="2">KCTC 42731</strain>
    </source>
</reference>
<dbReference type="GO" id="GO:0016491">
    <property type="term" value="F:oxidoreductase activity"/>
    <property type="evidence" value="ECO:0007669"/>
    <property type="project" value="InterPro"/>
</dbReference>
<dbReference type="PANTHER" id="PTHR42852:SF13">
    <property type="entry name" value="PROTEIN DIPZ"/>
    <property type="match status" value="1"/>
</dbReference>
<dbReference type="PROSITE" id="PS51352">
    <property type="entry name" value="THIOREDOXIN_2"/>
    <property type="match status" value="1"/>
</dbReference>
<dbReference type="InterPro" id="IPR050553">
    <property type="entry name" value="Thioredoxin_ResA/DsbE_sf"/>
</dbReference>
<dbReference type="PANTHER" id="PTHR42852">
    <property type="entry name" value="THIOL:DISULFIDE INTERCHANGE PROTEIN DSBE"/>
    <property type="match status" value="1"/>
</dbReference>
<dbReference type="GO" id="GO:0016209">
    <property type="term" value="F:antioxidant activity"/>
    <property type="evidence" value="ECO:0007669"/>
    <property type="project" value="InterPro"/>
</dbReference>
<proteinExistence type="predicted"/>
<keyword evidence="3" id="KW-1185">Reference proteome</keyword>
<dbReference type="Pfam" id="PF00578">
    <property type="entry name" value="AhpC-TSA"/>
    <property type="match status" value="1"/>
</dbReference>
<organism evidence="2 3">
    <name type="scientific">Thalassotalea marina</name>
    <dbReference type="NCBI Taxonomy" id="1673741"/>
    <lineage>
        <taxon>Bacteria</taxon>
        <taxon>Pseudomonadati</taxon>
        <taxon>Pseudomonadota</taxon>
        <taxon>Gammaproteobacteria</taxon>
        <taxon>Alteromonadales</taxon>
        <taxon>Colwelliaceae</taxon>
        <taxon>Thalassotalea</taxon>
    </lineage>
</organism>
<reference evidence="2" key="1">
    <citation type="journal article" date="2014" name="Int. J. Syst. Evol. Microbiol.">
        <title>Complete genome sequence of Corynebacterium casei LMG S-19264T (=DSM 44701T), isolated from a smear-ripened cheese.</title>
        <authorList>
            <consortium name="US DOE Joint Genome Institute (JGI-PGF)"/>
            <person name="Walter F."/>
            <person name="Albersmeier A."/>
            <person name="Kalinowski J."/>
            <person name="Ruckert C."/>
        </authorList>
    </citation>
    <scope>NUCLEOTIDE SEQUENCE</scope>
    <source>
        <strain evidence="2">KCTC 42731</strain>
    </source>
</reference>
<dbReference type="InterPro" id="IPR013766">
    <property type="entry name" value="Thioredoxin_domain"/>
</dbReference>
<gene>
    <name evidence="2" type="ORF">GCM10017161_27990</name>
</gene>
<sequence length="171" mass="19091">MKRLIGASILSLVVTGCQLNSSSVEDTVVHNTPKYPEYVQSGQTLPLTSIVDVDGKVIDLSNQHKQKLVILFATWCSDSNRALKALNESPLLQDENIEVIAIAREETQEQVIKWRDENGIKVPLAVDPDRKIYAQFAQGGIPRLITVTKENKVIKMNLAEGENQLNKIVWL</sequence>
<dbReference type="CDD" id="cd02966">
    <property type="entry name" value="TlpA_like_family"/>
    <property type="match status" value="1"/>
</dbReference>
<dbReference type="Proteomes" id="UP000623842">
    <property type="component" value="Unassembled WGS sequence"/>
</dbReference>
<dbReference type="PROSITE" id="PS51257">
    <property type="entry name" value="PROKAR_LIPOPROTEIN"/>
    <property type="match status" value="1"/>
</dbReference>
<comment type="caution">
    <text evidence="2">The sequence shown here is derived from an EMBL/GenBank/DDBJ whole genome shotgun (WGS) entry which is preliminary data.</text>
</comment>
<evidence type="ECO:0000313" key="3">
    <source>
        <dbReference type="Proteomes" id="UP000623842"/>
    </source>
</evidence>
<name>A0A919ELW6_9GAMM</name>
<protein>
    <recommendedName>
        <fullName evidence="1">Thioredoxin domain-containing protein</fullName>
    </recommendedName>
</protein>
<dbReference type="EMBL" id="BNCK01000006">
    <property type="protein sequence ID" value="GHF98006.1"/>
    <property type="molecule type" value="Genomic_DNA"/>
</dbReference>
<accession>A0A919ELW6</accession>
<dbReference type="InterPro" id="IPR036249">
    <property type="entry name" value="Thioredoxin-like_sf"/>
</dbReference>
<evidence type="ECO:0000313" key="2">
    <source>
        <dbReference type="EMBL" id="GHF98006.1"/>
    </source>
</evidence>